<evidence type="ECO:0000313" key="3">
    <source>
        <dbReference type="WBParaSite" id="Hba_19216"/>
    </source>
</evidence>
<dbReference type="AlphaFoldDB" id="A0A1I7XNW0"/>
<evidence type="ECO:0000256" key="1">
    <source>
        <dbReference type="SAM" id="MobiDB-lite"/>
    </source>
</evidence>
<proteinExistence type="predicted"/>
<accession>A0A1I7XNW0</accession>
<protein>
    <submittedName>
        <fullName evidence="3">Uncharacterized protein</fullName>
    </submittedName>
</protein>
<evidence type="ECO:0000313" key="2">
    <source>
        <dbReference type="Proteomes" id="UP000095283"/>
    </source>
</evidence>
<sequence length="284" mass="32639">MTFDASILQNVFLTIIADRIDTIPAWYQLSSRQMTPPFTYERREPQFERMERPALQYTKAFASYPSYGNPRQPFTEGFPHSTPALTRPVPLRRYPGGQDMPYESSVSRYHKLLLRKQIWKSTQYTTTVPSISTEKKPMSLRKIYSIITPKFSQHTPLPRILPAERLNNATSSKNVITEKWKNIIAPQMGNMSITSTSTITIIPTKNATSTSVFSKIFPLPRVICKQILEKHEEEEKVRTLAPFRTLVSTWKSKLLRITTTTQKTAVNKPASMLDYIWVGLHKVA</sequence>
<dbReference type="WBParaSite" id="Hba_19216">
    <property type="protein sequence ID" value="Hba_19216"/>
    <property type="gene ID" value="Hba_19216"/>
</dbReference>
<keyword evidence="2" id="KW-1185">Reference proteome</keyword>
<dbReference type="Proteomes" id="UP000095283">
    <property type="component" value="Unplaced"/>
</dbReference>
<name>A0A1I7XNW0_HETBA</name>
<feature type="region of interest" description="Disordered" evidence="1">
    <location>
        <begin position="76"/>
        <end position="97"/>
    </location>
</feature>
<organism evidence="2 3">
    <name type="scientific">Heterorhabditis bacteriophora</name>
    <name type="common">Entomopathogenic nematode worm</name>
    <dbReference type="NCBI Taxonomy" id="37862"/>
    <lineage>
        <taxon>Eukaryota</taxon>
        <taxon>Metazoa</taxon>
        <taxon>Ecdysozoa</taxon>
        <taxon>Nematoda</taxon>
        <taxon>Chromadorea</taxon>
        <taxon>Rhabditida</taxon>
        <taxon>Rhabditina</taxon>
        <taxon>Rhabditomorpha</taxon>
        <taxon>Strongyloidea</taxon>
        <taxon>Heterorhabditidae</taxon>
        <taxon>Heterorhabditis</taxon>
    </lineage>
</organism>
<reference evidence="3" key="1">
    <citation type="submission" date="2016-11" db="UniProtKB">
        <authorList>
            <consortium name="WormBaseParasite"/>
        </authorList>
    </citation>
    <scope>IDENTIFICATION</scope>
</reference>